<gene>
    <name evidence="8" type="ORF">BTJ39_03575</name>
</gene>
<feature type="transmembrane region" description="Helical" evidence="7">
    <location>
        <begin position="130"/>
        <end position="150"/>
    </location>
</feature>
<name>A0A1S8YPJ0_9GAMM</name>
<dbReference type="STRING" id="1926881.BTJ39_03575"/>
<proteinExistence type="inferred from homology"/>
<dbReference type="PANTHER" id="PTHR30065">
    <property type="entry name" value="FLAGELLAR BIOSYNTHETIC PROTEIN FLIR"/>
    <property type="match status" value="1"/>
</dbReference>
<evidence type="ECO:0000313" key="8">
    <source>
        <dbReference type="EMBL" id="OON41061.1"/>
    </source>
</evidence>
<organism evidence="8 9">
    <name type="scientific">Izhakiella australiensis</name>
    <dbReference type="NCBI Taxonomy" id="1926881"/>
    <lineage>
        <taxon>Bacteria</taxon>
        <taxon>Pseudomonadati</taxon>
        <taxon>Pseudomonadota</taxon>
        <taxon>Gammaproteobacteria</taxon>
        <taxon>Enterobacterales</taxon>
        <taxon>Erwiniaceae</taxon>
        <taxon>Izhakiella</taxon>
    </lineage>
</organism>
<feature type="transmembrane region" description="Helical" evidence="7">
    <location>
        <begin position="77"/>
        <end position="97"/>
    </location>
</feature>
<dbReference type="RefSeq" id="WP_078001304.1">
    <property type="nucleotide sequence ID" value="NZ_MRUL01000002.1"/>
</dbReference>
<dbReference type="PANTHER" id="PTHR30065:SF1">
    <property type="entry name" value="SURFACE PRESENTATION OF ANTIGENS PROTEIN SPAR"/>
    <property type="match status" value="1"/>
</dbReference>
<dbReference type="PRINTS" id="PR00953">
    <property type="entry name" value="TYPE3IMRPROT"/>
</dbReference>
<feature type="transmembrane region" description="Helical" evidence="7">
    <location>
        <begin position="180"/>
        <end position="205"/>
    </location>
</feature>
<evidence type="ECO:0000313" key="9">
    <source>
        <dbReference type="Proteomes" id="UP000190667"/>
    </source>
</evidence>
<evidence type="ECO:0000256" key="5">
    <source>
        <dbReference type="ARBA" id="ARBA00022989"/>
    </source>
</evidence>
<dbReference type="EMBL" id="MRUL01000002">
    <property type="protein sequence ID" value="OON41061.1"/>
    <property type="molecule type" value="Genomic_DNA"/>
</dbReference>
<dbReference type="InterPro" id="IPR002010">
    <property type="entry name" value="T3SS_IM_R"/>
</dbReference>
<feature type="transmembrane region" description="Helical" evidence="7">
    <location>
        <begin position="211"/>
        <end position="233"/>
    </location>
</feature>
<protein>
    <submittedName>
        <fullName evidence="8">EscT/YscT/HrcT family type III secretion system export apparatus protein</fullName>
    </submittedName>
</protein>
<evidence type="ECO:0000256" key="4">
    <source>
        <dbReference type="ARBA" id="ARBA00022692"/>
    </source>
</evidence>
<dbReference type="GO" id="GO:0006605">
    <property type="term" value="P:protein targeting"/>
    <property type="evidence" value="ECO:0007669"/>
    <property type="project" value="UniProtKB-UniRule"/>
</dbReference>
<evidence type="ECO:0000256" key="1">
    <source>
        <dbReference type="ARBA" id="ARBA00004651"/>
    </source>
</evidence>
<dbReference type="AlphaFoldDB" id="A0A1S8YPJ0"/>
<reference evidence="8 9" key="1">
    <citation type="submission" date="2016-12" db="EMBL/GenBank/DDBJ databases">
        <title>Izhakiella australiana sp. nov. of genus Izhakiella isolated from Australian desert.</title>
        <authorList>
            <person name="Ji M."/>
        </authorList>
    </citation>
    <scope>NUCLEOTIDE SEQUENCE [LARGE SCALE GENOMIC DNA]</scope>
    <source>
        <strain evidence="8 9">D4N98</strain>
    </source>
</reference>
<comment type="caution">
    <text evidence="8">The sequence shown here is derived from an EMBL/GenBank/DDBJ whole genome shotgun (WGS) entry which is preliminary data.</text>
</comment>
<keyword evidence="9" id="KW-1185">Reference proteome</keyword>
<comment type="similarity">
    <text evidence="2 7">Belongs to the FliR/MopE/SpaR family.</text>
</comment>
<keyword evidence="3 7" id="KW-1003">Cell membrane</keyword>
<sequence length="256" mass="27970">MGIYSEFNQVILLIIIGMARILPTFIFLPWFNNQLMGGMIVKNVIICLIVLGLYPIISQDITELNFESAIPIIVKELIIGLLCGCCLALPFWAALAIGEIIDNQRGATISSTMNPGIGVETSVMANFMNVFYSAIFMLSGGMVTLVKVLYQSYILYPLDMPINTNKETFIRLASLINEMLLKAVILVGPVLVSLFLVESATGILSRFAPQLNAFSVALSIKSFIACSVLLIYLTQIIAPQLSGQDLLSLLSGRLQP</sequence>
<evidence type="ECO:0000256" key="3">
    <source>
        <dbReference type="ARBA" id="ARBA00022475"/>
    </source>
</evidence>
<dbReference type="GO" id="GO:0005886">
    <property type="term" value="C:plasma membrane"/>
    <property type="evidence" value="ECO:0007669"/>
    <property type="project" value="UniProtKB-SubCell"/>
</dbReference>
<accession>A0A1S8YPJ0</accession>
<evidence type="ECO:0000256" key="7">
    <source>
        <dbReference type="RuleBase" id="RU362072"/>
    </source>
</evidence>
<evidence type="ECO:0000256" key="2">
    <source>
        <dbReference type="ARBA" id="ARBA00009772"/>
    </source>
</evidence>
<evidence type="ECO:0000256" key="6">
    <source>
        <dbReference type="ARBA" id="ARBA00023136"/>
    </source>
</evidence>
<keyword evidence="4 7" id="KW-0812">Transmembrane</keyword>
<dbReference type="Proteomes" id="UP000190667">
    <property type="component" value="Unassembled WGS sequence"/>
</dbReference>
<dbReference type="InterPro" id="IPR006304">
    <property type="entry name" value="T3SS_SpaR/YscT"/>
</dbReference>
<feature type="transmembrane region" description="Helical" evidence="7">
    <location>
        <begin position="37"/>
        <end position="57"/>
    </location>
</feature>
<keyword evidence="5 7" id="KW-1133">Transmembrane helix</keyword>
<comment type="subcellular location">
    <subcellularLocation>
        <location evidence="1 7">Cell membrane</location>
        <topology evidence="1 7">Multi-pass membrane protein</topology>
    </subcellularLocation>
</comment>
<dbReference type="OrthoDB" id="9807748at2"/>
<feature type="transmembrane region" description="Helical" evidence="7">
    <location>
        <begin position="12"/>
        <end position="31"/>
    </location>
</feature>
<keyword evidence="6 7" id="KW-0472">Membrane</keyword>
<dbReference type="NCBIfam" id="TIGR01401">
    <property type="entry name" value="fliR_like_III"/>
    <property type="match status" value="1"/>
</dbReference>
<dbReference type="Pfam" id="PF01311">
    <property type="entry name" value="Bac_export_1"/>
    <property type="match status" value="1"/>
</dbReference>